<dbReference type="SUPFAM" id="SSF89562">
    <property type="entry name" value="RraA-like"/>
    <property type="match status" value="1"/>
</dbReference>
<protein>
    <submittedName>
        <fullName evidence="1">Uncharacterized protein</fullName>
    </submittedName>
</protein>
<organism evidence="1 2">
    <name type="scientific">Cohnella faecalis</name>
    <dbReference type="NCBI Taxonomy" id="2315694"/>
    <lineage>
        <taxon>Bacteria</taxon>
        <taxon>Bacillati</taxon>
        <taxon>Bacillota</taxon>
        <taxon>Bacilli</taxon>
        <taxon>Bacillales</taxon>
        <taxon>Paenibacillaceae</taxon>
        <taxon>Cohnella</taxon>
    </lineage>
</organism>
<evidence type="ECO:0000313" key="1">
    <source>
        <dbReference type="EMBL" id="RIE00860.1"/>
    </source>
</evidence>
<dbReference type="Gene3D" id="3.50.30.40">
    <property type="entry name" value="Ribonuclease E inhibitor RraA/RraA-like"/>
    <property type="match status" value="1"/>
</dbReference>
<comment type="caution">
    <text evidence="1">The sequence shown here is derived from an EMBL/GenBank/DDBJ whole genome shotgun (WGS) entry which is preliminary data.</text>
</comment>
<keyword evidence="2" id="KW-1185">Reference proteome</keyword>
<dbReference type="AlphaFoldDB" id="A0A398CE02"/>
<name>A0A398CE02_9BACL</name>
<accession>A0A398CE02</accession>
<dbReference type="InterPro" id="IPR036704">
    <property type="entry name" value="RraA/RraA-like_sf"/>
</dbReference>
<evidence type="ECO:0000313" key="2">
    <source>
        <dbReference type="Proteomes" id="UP000266340"/>
    </source>
</evidence>
<dbReference type="InterPro" id="IPR005493">
    <property type="entry name" value="RraA/RraA-like"/>
</dbReference>
<proteinExistence type="predicted"/>
<reference evidence="1 2" key="1">
    <citation type="submission" date="2018-09" db="EMBL/GenBank/DDBJ databases">
        <title>Cohnella cavernae sp. nov., isolated from a karst cave.</title>
        <authorList>
            <person name="Zhu H."/>
        </authorList>
    </citation>
    <scope>NUCLEOTIDE SEQUENCE [LARGE SCALE GENOMIC DNA]</scope>
    <source>
        <strain evidence="1 2">K2E09-144</strain>
    </source>
</reference>
<dbReference type="EMBL" id="QXJM01000047">
    <property type="protein sequence ID" value="RIE00860.1"/>
    <property type="molecule type" value="Genomic_DNA"/>
</dbReference>
<sequence>MEAERTVGRAALDGIEGARRARAIVDGLIRDTKKILELGFPVFAQARSRSIPKAEVS</sequence>
<gene>
    <name evidence="1" type="ORF">D3H35_26165</name>
</gene>
<dbReference type="Pfam" id="PF03737">
    <property type="entry name" value="RraA-like"/>
    <property type="match status" value="1"/>
</dbReference>
<dbReference type="Proteomes" id="UP000266340">
    <property type="component" value="Unassembled WGS sequence"/>
</dbReference>